<dbReference type="GO" id="GO:0008233">
    <property type="term" value="F:peptidase activity"/>
    <property type="evidence" value="ECO:0007669"/>
    <property type="project" value="UniProtKB-KW"/>
</dbReference>
<keyword evidence="4" id="KW-1185">Reference proteome</keyword>
<dbReference type="EMBL" id="JBHTBS010000003">
    <property type="protein sequence ID" value="MFC7337016.1"/>
    <property type="molecule type" value="Genomic_DNA"/>
</dbReference>
<dbReference type="InterPro" id="IPR036034">
    <property type="entry name" value="PDZ_sf"/>
</dbReference>
<dbReference type="SUPFAM" id="SSF50156">
    <property type="entry name" value="PDZ domain-like"/>
    <property type="match status" value="1"/>
</dbReference>
<proteinExistence type="predicted"/>
<feature type="chain" id="PRO_5046360997" evidence="1">
    <location>
        <begin position="21"/>
        <end position="337"/>
    </location>
</feature>
<sequence>MKTSFRQILLLGAMACPLQAIEPPVEAQPIPPRNVPAERKAAGPKVRVELAVPELEAPKAVPVPVEDLDRPYIGVILDPVPDILSSHLKLAAGEGLVVSDLVAGGPAEKSGLKVNDIITRVNGVVVGSSDQVRVEVEKHAVGDRVKLEVVHGGERKELSVNLGAAPDLPQAGMAFGGADDLENLLGKLPEKHADLMRQAMEQGMNGLGQLNEGAGIQDDWQRDILKKMEKMRAGGGGIDFDHLKAESSVRLLDDQGSVEVKSVEGSKEVRVFDKAGKLVWEGPYDTEQDKAAVPDDIRERIDKVNINMDFAGDGIRLQMGPQRFRPLEDVEPPRPNE</sequence>
<dbReference type="RefSeq" id="WP_379710927.1">
    <property type="nucleotide sequence ID" value="NZ_JBHTBS010000003.1"/>
</dbReference>
<evidence type="ECO:0000259" key="2">
    <source>
        <dbReference type="PROSITE" id="PS50106"/>
    </source>
</evidence>
<dbReference type="InterPro" id="IPR001478">
    <property type="entry name" value="PDZ"/>
</dbReference>
<reference evidence="4" key="1">
    <citation type="journal article" date="2019" name="Int. J. Syst. Evol. Microbiol.">
        <title>The Global Catalogue of Microorganisms (GCM) 10K type strain sequencing project: providing services to taxonomists for standard genome sequencing and annotation.</title>
        <authorList>
            <consortium name="The Broad Institute Genomics Platform"/>
            <consortium name="The Broad Institute Genome Sequencing Center for Infectious Disease"/>
            <person name="Wu L."/>
            <person name="Ma J."/>
        </authorList>
    </citation>
    <scope>NUCLEOTIDE SEQUENCE [LARGE SCALE GENOMIC DNA]</scope>
    <source>
        <strain evidence="4">CGMCC 4.1467</strain>
    </source>
</reference>
<dbReference type="Proteomes" id="UP001596472">
    <property type="component" value="Unassembled WGS sequence"/>
</dbReference>
<protein>
    <submittedName>
        <fullName evidence="3">S1C family serine protease</fullName>
        <ecNumber evidence="3">3.4.21.-</ecNumber>
    </submittedName>
</protein>
<keyword evidence="3" id="KW-0378">Hydrolase</keyword>
<evidence type="ECO:0000313" key="4">
    <source>
        <dbReference type="Proteomes" id="UP001596472"/>
    </source>
</evidence>
<dbReference type="Pfam" id="PF13180">
    <property type="entry name" value="PDZ_2"/>
    <property type="match status" value="1"/>
</dbReference>
<evidence type="ECO:0000256" key="1">
    <source>
        <dbReference type="SAM" id="SignalP"/>
    </source>
</evidence>
<accession>A0ABW2L644</accession>
<dbReference type="Gene3D" id="2.30.42.10">
    <property type="match status" value="1"/>
</dbReference>
<evidence type="ECO:0000313" key="3">
    <source>
        <dbReference type="EMBL" id="MFC7337016.1"/>
    </source>
</evidence>
<keyword evidence="1" id="KW-0732">Signal</keyword>
<dbReference type="EC" id="3.4.21.-" evidence="3"/>
<organism evidence="3 4">
    <name type="scientific">Haloferula chungangensis</name>
    <dbReference type="NCBI Taxonomy" id="1048331"/>
    <lineage>
        <taxon>Bacteria</taxon>
        <taxon>Pseudomonadati</taxon>
        <taxon>Verrucomicrobiota</taxon>
        <taxon>Verrucomicrobiia</taxon>
        <taxon>Verrucomicrobiales</taxon>
        <taxon>Verrucomicrobiaceae</taxon>
        <taxon>Haloferula</taxon>
    </lineage>
</organism>
<dbReference type="GO" id="GO:0006508">
    <property type="term" value="P:proteolysis"/>
    <property type="evidence" value="ECO:0007669"/>
    <property type="project" value="UniProtKB-KW"/>
</dbReference>
<keyword evidence="3" id="KW-0645">Protease</keyword>
<gene>
    <name evidence="3" type="ORF">ACFQY0_07500</name>
</gene>
<feature type="domain" description="PDZ" evidence="2">
    <location>
        <begin position="62"/>
        <end position="153"/>
    </location>
</feature>
<dbReference type="SMART" id="SM00228">
    <property type="entry name" value="PDZ"/>
    <property type="match status" value="1"/>
</dbReference>
<feature type="signal peptide" evidence="1">
    <location>
        <begin position="1"/>
        <end position="20"/>
    </location>
</feature>
<comment type="caution">
    <text evidence="3">The sequence shown here is derived from an EMBL/GenBank/DDBJ whole genome shotgun (WGS) entry which is preliminary data.</text>
</comment>
<name>A0ABW2L644_9BACT</name>
<dbReference type="PROSITE" id="PS50106">
    <property type="entry name" value="PDZ"/>
    <property type="match status" value="1"/>
</dbReference>